<sequence length="278" mass="30328">MSLNLWHGGAQVDDGLAKQVAVIRKHRPDVVGLQETSGHAARDLAAELGWHHYQSGGSIGVISRFPITGHVGSTSAAAGVRLELGGGRKLELWSAHLGYHPYGPYDACFDRMDVDRIFEREERSGRVPQARELAERLAGAVERADDVPVLLVGDFNSPSHLDWTAATRDRHCGYGPVDWPTTRILANAGFRDSFREVHPDPARVPGETWSPVYPFHNGSTGRAEPQDRIDYVTYAGAALTPLRSAAVVDGRPRPVPDHRGNRWPTDHAAVLTDFALGG</sequence>
<organism evidence="3 4">
    <name type="scientific">Streptomyces alkaliterrae</name>
    <dbReference type="NCBI Taxonomy" id="2213162"/>
    <lineage>
        <taxon>Bacteria</taxon>
        <taxon>Bacillati</taxon>
        <taxon>Actinomycetota</taxon>
        <taxon>Actinomycetes</taxon>
        <taxon>Kitasatosporales</taxon>
        <taxon>Streptomycetaceae</taxon>
        <taxon>Streptomyces</taxon>
    </lineage>
</organism>
<dbReference type="Pfam" id="PF03372">
    <property type="entry name" value="Exo_endo_phos"/>
    <property type="match status" value="1"/>
</dbReference>
<dbReference type="SUPFAM" id="SSF56219">
    <property type="entry name" value="DNase I-like"/>
    <property type="match status" value="1"/>
</dbReference>
<dbReference type="AlphaFoldDB" id="A0A5P0YJZ0"/>
<evidence type="ECO:0000313" key="5">
    <source>
        <dbReference type="Proteomes" id="UP000517765"/>
    </source>
</evidence>
<evidence type="ECO:0000313" key="2">
    <source>
        <dbReference type="EMBL" id="MBB1259001.1"/>
    </source>
</evidence>
<dbReference type="InterPro" id="IPR036691">
    <property type="entry name" value="Endo/exonu/phosph_ase_sf"/>
</dbReference>
<comment type="caution">
    <text evidence="3">The sequence shown here is derived from an EMBL/GenBank/DDBJ whole genome shotgun (WGS) entry which is preliminary data.</text>
</comment>
<name>A0A5P0YJZ0_9ACTN</name>
<keyword evidence="3" id="KW-0378">Hydrolase</keyword>
<dbReference type="Proteomes" id="UP000517765">
    <property type="component" value="Unassembled WGS sequence"/>
</dbReference>
<dbReference type="OrthoDB" id="3414047at2"/>
<keyword evidence="3" id="KW-0540">Nuclease</keyword>
<dbReference type="PANTHER" id="PTHR41349:SF1">
    <property type="entry name" value="PROTEIN CBG08683"/>
    <property type="match status" value="1"/>
</dbReference>
<dbReference type="Gene3D" id="3.60.10.10">
    <property type="entry name" value="Endonuclease/exonuclease/phosphatase"/>
    <property type="match status" value="1"/>
</dbReference>
<keyword evidence="4" id="KW-1185">Reference proteome</keyword>
<reference evidence="3 4" key="1">
    <citation type="submission" date="2019-10" db="EMBL/GenBank/DDBJ databases">
        <title>Streptomyces sp. nov., a novel actinobacterium isolated from alkaline environment.</title>
        <authorList>
            <person name="Golinska P."/>
        </authorList>
    </citation>
    <scope>NUCLEOTIDE SEQUENCE [LARGE SCALE GENOMIC DNA]</scope>
    <source>
        <strain evidence="3 4">OF1</strain>
    </source>
</reference>
<evidence type="ECO:0000313" key="3">
    <source>
        <dbReference type="EMBL" id="MQS00616.1"/>
    </source>
</evidence>
<keyword evidence="3" id="KW-0255">Endonuclease</keyword>
<gene>
    <name evidence="3" type="ORF">FNX44_001705</name>
    <name evidence="2" type="ORF">H3147_09155</name>
</gene>
<dbReference type="EMBL" id="JABJXA010000039">
    <property type="protein sequence ID" value="MBB1259001.1"/>
    <property type="molecule type" value="Genomic_DNA"/>
</dbReference>
<accession>A0A5P0YJZ0</accession>
<protein>
    <submittedName>
        <fullName evidence="3">Endonuclease/exonuclease/phosphatase family protein</fullName>
    </submittedName>
</protein>
<dbReference type="InterPro" id="IPR005135">
    <property type="entry name" value="Endo/exonuclease/phosphatase"/>
</dbReference>
<keyword evidence="3" id="KW-0269">Exonuclease</keyword>
<feature type="domain" description="Endonuclease/exonuclease/phosphatase" evidence="1">
    <location>
        <begin position="1"/>
        <end position="267"/>
    </location>
</feature>
<reference evidence="5" key="2">
    <citation type="submission" date="2020-05" db="EMBL/GenBank/DDBJ databases">
        <title>Classification of alakaliphilic streptomycetes isolated from an alkaline soil next to Lonar Crater, India and a proposal for the recognition of Streptomyces alkaliterrae sp. nov.</title>
        <authorList>
            <person name="Golinska P."/>
        </authorList>
    </citation>
    <scope>NUCLEOTIDE SEQUENCE [LARGE SCALE GENOMIC DNA]</scope>
    <source>
        <strain evidence="5">OF8</strain>
    </source>
</reference>
<dbReference type="GO" id="GO:0004527">
    <property type="term" value="F:exonuclease activity"/>
    <property type="evidence" value="ECO:0007669"/>
    <property type="project" value="UniProtKB-KW"/>
</dbReference>
<proteinExistence type="predicted"/>
<reference evidence="2" key="3">
    <citation type="journal article" name="Syst. Appl. Microbiol.">
        <title>Streptomyces alkaliterrae sp. nov., isolated from an alkaline soil, and emended descriptions of Streptomyces alkaliphilus, Streptomyces calidiresistens and Streptomyces durbertensis.</title>
        <authorList>
            <person name="Swiecimska M."/>
            <person name="Golinska P."/>
            <person name="Nouioui I."/>
            <person name="Wypij M."/>
            <person name="Rai M."/>
            <person name="Sangal V."/>
            <person name="Goodfellow M."/>
        </authorList>
    </citation>
    <scope>NUCLEOTIDE SEQUENCE</scope>
    <source>
        <strain evidence="2">OF8</strain>
    </source>
</reference>
<dbReference type="EMBL" id="VJYK02000008">
    <property type="protein sequence ID" value="MQS00616.1"/>
    <property type="molecule type" value="Genomic_DNA"/>
</dbReference>
<dbReference type="Proteomes" id="UP000320857">
    <property type="component" value="Unassembled WGS sequence"/>
</dbReference>
<evidence type="ECO:0000259" key="1">
    <source>
        <dbReference type="Pfam" id="PF03372"/>
    </source>
</evidence>
<dbReference type="PANTHER" id="PTHR41349">
    <property type="match status" value="1"/>
</dbReference>
<dbReference type="GO" id="GO:0004519">
    <property type="term" value="F:endonuclease activity"/>
    <property type="evidence" value="ECO:0007669"/>
    <property type="project" value="UniProtKB-KW"/>
</dbReference>
<evidence type="ECO:0000313" key="4">
    <source>
        <dbReference type="Proteomes" id="UP000320857"/>
    </source>
</evidence>